<evidence type="ECO:0000313" key="7">
    <source>
        <dbReference type="Proteomes" id="UP001396334"/>
    </source>
</evidence>
<dbReference type="PANTHER" id="PTHR36066">
    <property type="entry name" value="TRANSCRIPTION FACTOR BHLH145"/>
    <property type="match status" value="1"/>
</dbReference>
<keyword evidence="2" id="KW-0805">Transcription regulation</keyword>
<dbReference type="InterPro" id="IPR037546">
    <property type="entry name" value="SAC51-like"/>
</dbReference>
<gene>
    <name evidence="6" type="ORF">V6N11_020283</name>
</gene>
<dbReference type="InterPro" id="IPR011598">
    <property type="entry name" value="bHLH_dom"/>
</dbReference>
<name>A0ABR2Q8B6_9ROSI</name>
<keyword evidence="4" id="KW-0539">Nucleus</keyword>
<evidence type="ECO:0000256" key="4">
    <source>
        <dbReference type="ARBA" id="ARBA00023242"/>
    </source>
</evidence>
<evidence type="ECO:0000256" key="1">
    <source>
        <dbReference type="ARBA" id="ARBA00004123"/>
    </source>
</evidence>
<dbReference type="Proteomes" id="UP001396334">
    <property type="component" value="Unassembled WGS sequence"/>
</dbReference>
<comment type="subcellular location">
    <subcellularLocation>
        <location evidence="1">Nucleus</location>
    </subcellularLocation>
</comment>
<dbReference type="SUPFAM" id="SSF47459">
    <property type="entry name" value="HLH, helix-loop-helix DNA-binding domain"/>
    <property type="match status" value="1"/>
</dbReference>
<evidence type="ECO:0000256" key="3">
    <source>
        <dbReference type="ARBA" id="ARBA00023163"/>
    </source>
</evidence>
<dbReference type="EMBL" id="JBBPBN010000043">
    <property type="protein sequence ID" value="KAK8996784.1"/>
    <property type="molecule type" value="Genomic_DNA"/>
</dbReference>
<keyword evidence="7" id="KW-1185">Reference proteome</keyword>
<evidence type="ECO:0000313" key="6">
    <source>
        <dbReference type="EMBL" id="KAK8996784.1"/>
    </source>
</evidence>
<protein>
    <recommendedName>
        <fullName evidence="5">BHLH domain-containing protein</fullName>
    </recommendedName>
</protein>
<organism evidence="6 7">
    <name type="scientific">Hibiscus sabdariffa</name>
    <name type="common">roselle</name>
    <dbReference type="NCBI Taxonomy" id="183260"/>
    <lineage>
        <taxon>Eukaryota</taxon>
        <taxon>Viridiplantae</taxon>
        <taxon>Streptophyta</taxon>
        <taxon>Embryophyta</taxon>
        <taxon>Tracheophyta</taxon>
        <taxon>Spermatophyta</taxon>
        <taxon>Magnoliopsida</taxon>
        <taxon>eudicotyledons</taxon>
        <taxon>Gunneridae</taxon>
        <taxon>Pentapetalae</taxon>
        <taxon>rosids</taxon>
        <taxon>malvids</taxon>
        <taxon>Malvales</taxon>
        <taxon>Malvaceae</taxon>
        <taxon>Malvoideae</taxon>
        <taxon>Hibiscus</taxon>
    </lineage>
</organism>
<dbReference type="CDD" id="cd18917">
    <property type="entry name" value="bHLH_AtSAC51_like"/>
    <property type="match status" value="1"/>
</dbReference>
<comment type="caution">
    <text evidence="6">The sequence shown here is derived from an EMBL/GenBank/DDBJ whole genome shotgun (WGS) entry which is preliminary data.</text>
</comment>
<dbReference type="InterPro" id="IPR036638">
    <property type="entry name" value="HLH_DNA-bd_sf"/>
</dbReference>
<dbReference type="Pfam" id="PF23173">
    <property type="entry name" value="bHLH_SAC51"/>
    <property type="match status" value="1"/>
</dbReference>
<evidence type="ECO:0000259" key="5">
    <source>
        <dbReference type="PROSITE" id="PS50888"/>
    </source>
</evidence>
<feature type="domain" description="BHLH" evidence="5">
    <location>
        <begin position="544"/>
        <end position="593"/>
    </location>
</feature>
<proteinExistence type="predicted"/>
<evidence type="ECO:0000256" key="2">
    <source>
        <dbReference type="ARBA" id="ARBA00023015"/>
    </source>
</evidence>
<reference evidence="6 7" key="1">
    <citation type="journal article" date="2024" name="G3 (Bethesda)">
        <title>Genome assembly of Hibiscus sabdariffa L. provides insights into metabolisms of medicinal natural products.</title>
        <authorList>
            <person name="Kim T."/>
        </authorList>
    </citation>
    <scope>NUCLEOTIDE SEQUENCE [LARGE SCALE GENOMIC DNA]</scope>
    <source>
        <strain evidence="6">TK-2024</strain>
        <tissue evidence="6">Old leaves</tissue>
    </source>
</reference>
<sequence>MTLQHRRTNSICRIKNANGEWIEDSNELAEYFQRHFQGQVETPVEVWNRAEGAFREFSIAQPKIDPRGSHGQAETPAWSPPSIGHFKDLSFVSFILFLFWNRLFCGVITKKTDRGYLLGNRDSMRWWLSVSVDVFRKVISLNLYCRVILQISSSSIHSCVEDPCFCAILKVWNVVMVCQAAGQTRFRALKYENGIAGSAVIVVRVIACFQPLQDCQAEYFRHLLKPVTKLLFLLLQRSTSGDCFGWMGKGCGSWFPRQQFDWQSHNLSSLAAPHPFGQQRTNTEFMNSGTNMASTTRTLPVYANTESLPFRVGHDNENHGWFYCLPHFRQVYMPGSNSSLKAQLPVTPYENQMENFTPKAGSECAQKRFLVFDQSGGQTVVFRSAFGTPIKCPTSLGPKFPSPHFNWNDPIPKVKPSVHSEPISIDAFDDNGTDVQSEMHEDTEELNALLYSDDDNDDTDIDDEVVSTGHSPSTMTAHYEHLVGGTEDFARTTGLTKKRKLLNVSNDYVPLLMNPAVPANPIGRSEYEDDADSSCVNGQKPVSCDVYSSSGSKRMRKDKIRDTVSVLRSIIPDGEGKDAIVVLDEAIDYLKFLKLKAKSMGFKEATIVLYDYEDFGLEYEETGYSRGSIAMGDQCMPCSCCYGCELIEQKRFLPFYHAGFSDVPEPSLLSPIS</sequence>
<accession>A0ABR2Q8B6</accession>
<dbReference type="PANTHER" id="PTHR36066:SF2">
    <property type="entry name" value="TRANSCRIPTION FACTOR BHLH145"/>
    <property type="match status" value="1"/>
</dbReference>
<dbReference type="PROSITE" id="PS50888">
    <property type="entry name" value="BHLH"/>
    <property type="match status" value="1"/>
</dbReference>
<keyword evidence="3" id="KW-0804">Transcription</keyword>